<evidence type="ECO:0000256" key="4">
    <source>
        <dbReference type="ARBA" id="ARBA00023002"/>
    </source>
</evidence>
<dbReference type="GO" id="GO:0050660">
    <property type="term" value="F:flavin adenine dinucleotide binding"/>
    <property type="evidence" value="ECO:0007669"/>
    <property type="project" value="InterPro"/>
</dbReference>
<evidence type="ECO:0000256" key="1">
    <source>
        <dbReference type="ARBA" id="ARBA00001974"/>
    </source>
</evidence>
<dbReference type="InterPro" id="IPR011074">
    <property type="entry name" value="CRAL/TRIO_N_dom"/>
</dbReference>
<evidence type="ECO:0000256" key="5">
    <source>
        <dbReference type="ARBA" id="ARBA00023033"/>
    </source>
</evidence>
<dbReference type="SMART" id="SM00516">
    <property type="entry name" value="SEC14"/>
    <property type="match status" value="1"/>
</dbReference>
<reference evidence="8" key="1">
    <citation type="submission" date="2020-11" db="EMBL/GenBank/DDBJ databases">
        <authorList>
            <person name="Tran Van P."/>
        </authorList>
    </citation>
    <scope>NUCLEOTIDE SEQUENCE</scope>
</reference>
<evidence type="ECO:0000256" key="3">
    <source>
        <dbReference type="ARBA" id="ARBA00022827"/>
    </source>
</evidence>
<dbReference type="Gene3D" id="3.50.50.60">
    <property type="entry name" value="FAD/NAD(P)-binding domain"/>
    <property type="match status" value="2"/>
</dbReference>
<name>A0A7R9QQ22_9ACAR</name>
<sequence length="1023" mass="115588">MFKTQKHRSEHLLVLATTNHLGHTSTASTNTTDSTLLIPLWSTRPYSKMSENLAFDVVIIGAGISGINAAYRIQDDGPSDLTYAILEARDSIGGTWDLFKYPGIRSDSDIFTFGFPWNPWKHSETLASGGMIKDYMIESARSAGINHHICYNHSVSEANWLSDKKMWELQVTRLGDKKPVSFQARFVLLGTGYYNYETPMETTIPGIENFEGKVIHPQFWPEDYDYTNKDVVVIGSGATAVTIVPSMADKVKRITMLQRSPGYIFPLPGHSHFTTILSSLLPLSVAYLFNRLLWLFKSYISNYFCRSCPGLAKRIIKSVTIKQLPPSVSWDPHFKPRYNPWDQRLCASLNGDFFAAIRSGKADIVTDNIKTITAKTIELQSGTTLHPDAIITATGLKLRFGGGINFKVNNRPIVVSDRYAWRALMLQDVPNLFFIFGYENASWTLGADVAAQLFVRISNKMKNCGYTVVVPQLDTSKGASDLQPSIPSTIELIAICTCTYNLPIEDQSIYPMIYLTACDFELSEGRRQIAPLAPLGTCYAPGDLSKYTYCMIMHETAHQMASESSVKAEQDLIIVDLLQASSALLMSICNPALETALETSIFFIPSNYRLTTKATFAFNFHSKTSFFFSMTSSTTSGSATLAEPGIVANLTTEHERCLQEAWIHLLRLCGYEKVGEGVPDKTDEFLLHTKKDQPDGFKNSLWEYMFCDNPDALVLCYLRARKWDVVEAVKMLVSTVHWRVERKISTNIIEGGESVGLKPTRSSEEEALMLQYRSGKSFVRGNDKHGHPIYIVRVKLHDPHTQPVHVMESYALHNMEILRIMAKSRQSKVCLLFDLTGFGLRNMDFPLVKFLMQMFEARYPETLEVILVHNAPFVFWGIWKIIKHWLDPVIASKVHFTSGNKAMLEFIPRDNLQKCYGGDDEWEYKYVEPVSTENEQLNNVEKKVVLQKQKGALIEKFNQLTVEWVSLEPEAGVAKAKNTQRCEVAHELEQNYWQLDPYSRSTTYYDRVGVLMRDGAVDFGAAR</sequence>
<dbReference type="InterPro" id="IPR051820">
    <property type="entry name" value="FAD-binding_MO"/>
</dbReference>
<dbReference type="SUPFAM" id="SSF51905">
    <property type="entry name" value="FAD/NAD(P)-binding domain"/>
    <property type="match status" value="1"/>
</dbReference>
<dbReference type="Pfam" id="PF00743">
    <property type="entry name" value="FMO-like"/>
    <property type="match status" value="1"/>
</dbReference>
<dbReference type="GO" id="GO:0004499">
    <property type="term" value="F:N,N-dimethylaniline monooxygenase activity"/>
    <property type="evidence" value="ECO:0007669"/>
    <property type="project" value="InterPro"/>
</dbReference>
<keyword evidence="5 6" id="KW-0503">Monooxygenase</keyword>
<dbReference type="InterPro" id="IPR036188">
    <property type="entry name" value="FAD/NAD-bd_sf"/>
</dbReference>
<gene>
    <name evidence="8" type="ORF">ONB1V03_LOCUS9628</name>
</gene>
<feature type="domain" description="CRAL-TRIO" evidence="7">
    <location>
        <begin position="765"/>
        <end position="924"/>
    </location>
</feature>
<dbReference type="PROSITE" id="PS50191">
    <property type="entry name" value="CRAL_TRIO"/>
    <property type="match status" value="1"/>
</dbReference>
<evidence type="ECO:0000256" key="6">
    <source>
        <dbReference type="RuleBase" id="RU361177"/>
    </source>
</evidence>
<evidence type="ECO:0000259" key="7">
    <source>
        <dbReference type="PROSITE" id="PS50191"/>
    </source>
</evidence>
<dbReference type="PANTHER" id="PTHR43872:SF1">
    <property type="entry name" value="MONOOXYGENASE, PUTATIVE (AFU_ORTHOLOGUE AFUA_8G02570)-RELATED"/>
    <property type="match status" value="1"/>
</dbReference>
<evidence type="ECO:0000313" key="8">
    <source>
        <dbReference type="EMBL" id="CAD7652970.1"/>
    </source>
</evidence>
<organism evidence="8">
    <name type="scientific">Oppiella nova</name>
    <dbReference type="NCBI Taxonomy" id="334625"/>
    <lineage>
        <taxon>Eukaryota</taxon>
        <taxon>Metazoa</taxon>
        <taxon>Ecdysozoa</taxon>
        <taxon>Arthropoda</taxon>
        <taxon>Chelicerata</taxon>
        <taxon>Arachnida</taxon>
        <taxon>Acari</taxon>
        <taxon>Acariformes</taxon>
        <taxon>Sarcoptiformes</taxon>
        <taxon>Oribatida</taxon>
        <taxon>Brachypylina</taxon>
        <taxon>Oppioidea</taxon>
        <taxon>Oppiidae</taxon>
        <taxon>Oppiella</taxon>
    </lineage>
</organism>
<dbReference type="Proteomes" id="UP000728032">
    <property type="component" value="Unassembled WGS sequence"/>
</dbReference>
<dbReference type="OrthoDB" id="75724at2759"/>
<accession>A0A7R9QQ22</accession>
<protein>
    <recommendedName>
        <fullName evidence="6">Flavin-containing monooxygenase</fullName>
        <ecNumber evidence="6">1.-.-.-</ecNumber>
    </recommendedName>
</protein>
<dbReference type="Pfam" id="PF00650">
    <property type="entry name" value="CRAL_TRIO"/>
    <property type="match status" value="1"/>
</dbReference>
<dbReference type="SUPFAM" id="SSF52087">
    <property type="entry name" value="CRAL/TRIO domain"/>
    <property type="match status" value="1"/>
</dbReference>
<dbReference type="InterPro" id="IPR001251">
    <property type="entry name" value="CRAL-TRIO_dom"/>
</dbReference>
<dbReference type="GO" id="GO:0050661">
    <property type="term" value="F:NADP binding"/>
    <property type="evidence" value="ECO:0007669"/>
    <property type="project" value="InterPro"/>
</dbReference>
<dbReference type="EMBL" id="CAJPVJ010006124">
    <property type="protein sequence ID" value="CAG2170157.1"/>
    <property type="molecule type" value="Genomic_DNA"/>
</dbReference>
<evidence type="ECO:0000256" key="2">
    <source>
        <dbReference type="ARBA" id="ARBA00022630"/>
    </source>
</evidence>
<keyword evidence="3 6" id="KW-0274">FAD</keyword>
<dbReference type="CDD" id="cd00170">
    <property type="entry name" value="SEC14"/>
    <property type="match status" value="1"/>
</dbReference>
<dbReference type="InterPro" id="IPR036865">
    <property type="entry name" value="CRAL-TRIO_dom_sf"/>
</dbReference>
<dbReference type="SUPFAM" id="SSF46938">
    <property type="entry name" value="CRAL/TRIO N-terminal domain"/>
    <property type="match status" value="1"/>
</dbReference>
<keyword evidence="4 6" id="KW-0560">Oxidoreductase</keyword>
<dbReference type="EC" id="1.-.-.-" evidence="6"/>
<dbReference type="Gene3D" id="3.40.525.10">
    <property type="entry name" value="CRAL-TRIO lipid binding domain"/>
    <property type="match status" value="1"/>
</dbReference>
<dbReference type="PANTHER" id="PTHR43872">
    <property type="entry name" value="MONOOXYGENASE, PUTATIVE (AFU_ORTHOLOGUE AFUA_8G02570)-RELATED"/>
    <property type="match status" value="1"/>
</dbReference>
<keyword evidence="9" id="KW-1185">Reference proteome</keyword>
<comment type="cofactor">
    <cofactor evidence="1 6">
        <name>FAD</name>
        <dbReference type="ChEBI" id="CHEBI:57692"/>
    </cofactor>
</comment>
<dbReference type="AlphaFoldDB" id="A0A7R9QQ22"/>
<dbReference type="InterPro" id="IPR036273">
    <property type="entry name" value="CRAL/TRIO_N_dom_sf"/>
</dbReference>
<dbReference type="InterPro" id="IPR020946">
    <property type="entry name" value="Flavin_mOase-like"/>
</dbReference>
<proteinExistence type="inferred from homology"/>
<evidence type="ECO:0000313" key="9">
    <source>
        <dbReference type="Proteomes" id="UP000728032"/>
    </source>
</evidence>
<comment type="similarity">
    <text evidence="6">Belongs to the FMO family.</text>
</comment>
<keyword evidence="2 6" id="KW-0285">Flavoprotein</keyword>
<dbReference type="Pfam" id="PF03765">
    <property type="entry name" value="CRAL_TRIO_N"/>
    <property type="match status" value="1"/>
</dbReference>
<dbReference type="EMBL" id="OC920949">
    <property type="protein sequence ID" value="CAD7652970.1"/>
    <property type="molecule type" value="Genomic_DNA"/>
</dbReference>
<dbReference type="SMART" id="SM01100">
    <property type="entry name" value="CRAL_TRIO_N"/>
    <property type="match status" value="1"/>
</dbReference>